<evidence type="ECO:0000256" key="3">
    <source>
        <dbReference type="ARBA" id="ARBA00022525"/>
    </source>
</evidence>
<evidence type="ECO:0000256" key="8">
    <source>
        <dbReference type="ARBA" id="ARBA00023180"/>
    </source>
</evidence>
<name>A0A6M2E9M7_9ROSI</name>
<evidence type="ECO:0000259" key="12">
    <source>
        <dbReference type="Pfam" id="PF00082"/>
    </source>
</evidence>
<feature type="active site" description="Charge relay system" evidence="9 10">
    <location>
        <position position="223"/>
    </location>
</feature>
<dbReference type="Pfam" id="PF02225">
    <property type="entry name" value="PA"/>
    <property type="match status" value="1"/>
</dbReference>
<dbReference type="Gene3D" id="3.40.50.200">
    <property type="entry name" value="Peptidase S8/S53 domain"/>
    <property type="match status" value="1"/>
</dbReference>
<evidence type="ECO:0000259" key="14">
    <source>
        <dbReference type="Pfam" id="PF05922"/>
    </source>
</evidence>
<dbReference type="GO" id="GO:0009610">
    <property type="term" value="P:response to symbiotic fungus"/>
    <property type="evidence" value="ECO:0007669"/>
    <property type="project" value="UniProtKB-ARBA"/>
</dbReference>
<dbReference type="InterPro" id="IPR034197">
    <property type="entry name" value="Peptidases_S8_3"/>
</dbReference>
<dbReference type="InterPro" id="IPR023828">
    <property type="entry name" value="Peptidase_S8_Ser-AS"/>
</dbReference>
<dbReference type="GO" id="GO:0009609">
    <property type="term" value="P:response to symbiotic bacterium"/>
    <property type="evidence" value="ECO:0007669"/>
    <property type="project" value="UniProtKB-ARBA"/>
</dbReference>
<evidence type="ECO:0008006" key="17">
    <source>
        <dbReference type="Google" id="ProtNLM"/>
    </source>
</evidence>
<feature type="domain" description="Inhibitor I9" evidence="14">
    <location>
        <begin position="37"/>
        <end position="120"/>
    </location>
</feature>
<evidence type="ECO:0000256" key="7">
    <source>
        <dbReference type="ARBA" id="ARBA00022825"/>
    </source>
</evidence>
<dbReference type="FunFam" id="3.40.50.200:FF:000006">
    <property type="entry name" value="Subtilisin-like protease SBT1.5"/>
    <property type="match status" value="1"/>
</dbReference>
<dbReference type="GO" id="GO:0006508">
    <property type="term" value="P:proteolysis"/>
    <property type="evidence" value="ECO:0007669"/>
    <property type="project" value="UniProtKB-KW"/>
</dbReference>
<feature type="domain" description="Peptidase S8/S53" evidence="12">
    <location>
        <begin position="143"/>
        <end position="580"/>
    </location>
</feature>
<dbReference type="InterPro" id="IPR045051">
    <property type="entry name" value="SBT"/>
</dbReference>
<dbReference type="InterPro" id="IPR015500">
    <property type="entry name" value="Peptidase_S8_subtilisin-rel"/>
</dbReference>
<dbReference type="InterPro" id="IPR003137">
    <property type="entry name" value="PA_domain"/>
</dbReference>
<dbReference type="CDD" id="cd02120">
    <property type="entry name" value="PA_subtilisin_like"/>
    <property type="match status" value="1"/>
</dbReference>
<evidence type="ECO:0000256" key="9">
    <source>
        <dbReference type="PIRSR" id="PIRSR615500-1"/>
    </source>
</evidence>
<dbReference type="PROSITE" id="PS51892">
    <property type="entry name" value="SUBTILASE"/>
    <property type="match status" value="1"/>
</dbReference>
<keyword evidence="7 10" id="KW-0720">Serine protease</keyword>
<keyword evidence="4 10" id="KW-0645">Protease</keyword>
<feature type="domain" description="PA" evidence="13">
    <location>
        <begin position="383"/>
        <end position="457"/>
    </location>
</feature>
<comment type="subcellular location">
    <subcellularLocation>
        <location evidence="1">Secreted</location>
    </subcellularLocation>
</comment>
<proteinExistence type="inferred from homology"/>
<keyword evidence="5" id="KW-0732">Signal</keyword>
<protein>
    <recommendedName>
        <fullName evidence="17">Inhibitor I9 domain-containing protein</fullName>
    </recommendedName>
</protein>
<reference evidence="16" key="1">
    <citation type="submission" date="2020-03" db="EMBL/GenBank/DDBJ databases">
        <authorList>
            <person name="Zhang R."/>
        </authorList>
    </citation>
    <scope>NUCLEOTIDE SEQUENCE</scope>
</reference>
<evidence type="ECO:0000256" key="11">
    <source>
        <dbReference type="SAM" id="MobiDB-lite"/>
    </source>
</evidence>
<evidence type="ECO:0000259" key="13">
    <source>
        <dbReference type="Pfam" id="PF02225"/>
    </source>
</evidence>
<evidence type="ECO:0000256" key="4">
    <source>
        <dbReference type="ARBA" id="ARBA00022670"/>
    </source>
</evidence>
<dbReference type="InterPro" id="IPR010259">
    <property type="entry name" value="S8pro/Inhibitor_I9"/>
</dbReference>
<dbReference type="InterPro" id="IPR041469">
    <property type="entry name" value="Subtilisin-like_FN3"/>
</dbReference>
<dbReference type="Pfam" id="PF00082">
    <property type="entry name" value="Peptidase_S8"/>
    <property type="match status" value="1"/>
</dbReference>
<feature type="active site" description="Charge relay system" evidence="9 10">
    <location>
        <position position="152"/>
    </location>
</feature>
<sequence length="766" mass="83273">MPREWHISPMATPILKVGCSLVFTISLLASSLAQSDTYIIHMDRSAMPKAFTDLHNWYLATISSISDTATSTFTRTSKHIYTYTSSVQGFSASLTKSELEALKKSPGYISSTRDRKIEVHTTHTSEFLGLSSSSGAWPTANYGEDMIIGLVDTGIWPESESFSDEGMTEVPSRWKGKCEPGTQFNSSTCNKKLIGARYYNKGLLANDPKIKISMNSTRDTDGHGTHTASTAAGNYVKGASYFGYANGTSSGMAPRARIAMYKAIWRHGVYESDVLAAMDQAIQDGVDILSLSLTVAIEDDFFLEDDTIAIASFAAMEKGVFVAASAGNAGPFYYTLVNGAPWMLTIGAGTIDRELEGVLTLGNGNQISFPTLYPGNYSLSHKPLVFMDGCESVNELKKVKDKIIVCKDNLTFSDQIENAASARVSGAVFISNHTSPSEFYTRSSFPAVYIGLQDGERVIDYIKESKDPRGTVVFRKTVTGTKPAPRVDDYSGRGPFASCRNVLKPDLLAPGSLVVASWSPVSSVAEVRSHSLFSKFNLLSGTSMASPHVAGVAALIKKAHPDWSPAAIRSALMTTADSLDNTLSPIKDASNHDSPATPIDIGSGHINPNKSLDPGLIYDATAEDYIKLLCAMNYTNKQIQIITRSSHHDCKNRSLDLNYPSFIAFFDSYDSGSKERVVHKFQRTLTNVGERMSSYTAKLLGMDGIKVSVEPQKLVFKKEHEKQSYTLTLEGPKSLKEDVVHGSLSWVHDGGKHVVRSPIVATSITP</sequence>
<dbReference type="PANTHER" id="PTHR10795">
    <property type="entry name" value="PROPROTEIN CONVERTASE SUBTILISIN/KEXIN"/>
    <property type="match status" value="1"/>
</dbReference>
<evidence type="ECO:0000256" key="2">
    <source>
        <dbReference type="ARBA" id="ARBA00011073"/>
    </source>
</evidence>
<evidence type="ECO:0000259" key="15">
    <source>
        <dbReference type="Pfam" id="PF17766"/>
    </source>
</evidence>
<dbReference type="InterPro" id="IPR037045">
    <property type="entry name" value="S8pro/Inhibitor_I9_sf"/>
</dbReference>
<dbReference type="Gene3D" id="3.50.30.30">
    <property type="match status" value="1"/>
</dbReference>
<dbReference type="FunFam" id="3.30.70.80:FF:000003">
    <property type="entry name" value="Subtilisin-like protease SBT1.9"/>
    <property type="match status" value="1"/>
</dbReference>
<dbReference type="GO" id="GO:0005576">
    <property type="term" value="C:extracellular region"/>
    <property type="evidence" value="ECO:0007669"/>
    <property type="project" value="UniProtKB-SubCell"/>
</dbReference>
<feature type="active site" description="Charge relay system" evidence="9 10">
    <location>
        <position position="543"/>
    </location>
</feature>
<dbReference type="Gene3D" id="3.30.70.80">
    <property type="entry name" value="Peptidase S8 propeptide/proteinase inhibitor I9"/>
    <property type="match status" value="1"/>
</dbReference>
<accession>A0A6M2E9M7</accession>
<dbReference type="PRINTS" id="PR00723">
    <property type="entry name" value="SUBTILISIN"/>
</dbReference>
<dbReference type="EMBL" id="GILB01000343">
    <property type="protein sequence ID" value="NUU80676.1"/>
    <property type="molecule type" value="Transcribed_RNA"/>
</dbReference>
<dbReference type="SUPFAM" id="SSF52743">
    <property type="entry name" value="Subtilisin-like"/>
    <property type="match status" value="1"/>
</dbReference>
<evidence type="ECO:0000256" key="5">
    <source>
        <dbReference type="ARBA" id="ARBA00022729"/>
    </source>
</evidence>
<comment type="similarity">
    <text evidence="2 10">Belongs to the peptidase S8 family.</text>
</comment>
<dbReference type="AlphaFoldDB" id="A0A6M2E9M7"/>
<dbReference type="Pfam" id="PF05922">
    <property type="entry name" value="Inhibitor_I9"/>
    <property type="match status" value="1"/>
</dbReference>
<dbReference type="Pfam" id="PF17766">
    <property type="entry name" value="fn3_6"/>
    <property type="match status" value="1"/>
</dbReference>
<dbReference type="CDD" id="cd04852">
    <property type="entry name" value="Peptidases_S8_3"/>
    <property type="match status" value="1"/>
</dbReference>
<dbReference type="Gene3D" id="2.60.40.2310">
    <property type="match status" value="1"/>
</dbReference>
<feature type="domain" description="Subtilisin-like protease fibronectin type-III" evidence="15">
    <location>
        <begin position="656"/>
        <end position="760"/>
    </location>
</feature>
<dbReference type="GO" id="GO:0004252">
    <property type="term" value="F:serine-type endopeptidase activity"/>
    <property type="evidence" value="ECO:0007669"/>
    <property type="project" value="UniProtKB-UniRule"/>
</dbReference>
<organism evidence="16">
    <name type="scientific">Populus davidiana</name>
    <dbReference type="NCBI Taxonomy" id="266767"/>
    <lineage>
        <taxon>Eukaryota</taxon>
        <taxon>Viridiplantae</taxon>
        <taxon>Streptophyta</taxon>
        <taxon>Embryophyta</taxon>
        <taxon>Tracheophyta</taxon>
        <taxon>Spermatophyta</taxon>
        <taxon>Magnoliopsida</taxon>
        <taxon>eudicotyledons</taxon>
        <taxon>Gunneridae</taxon>
        <taxon>Pentapetalae</taxon>
        <taxon>rosids</taxon>
        <taxon>fabids</taxon>
        <taxon>Malpighiales</taxon>
        <taxon>Salicaceae</taxon>
        <taxon>Saliceae</taxon>
        <taxon>Populus</taxon>
    </lineage>
</organism>
<keyword evidence="3" id="KW-0964">Secreted</keyword>
<keyword evidence="8" id="KW-0325">Glycoprotein</keyword>
<dbReference type="PROSITE" id="PS00138">
    <property type="entry name" value="SUBTILASE_SER"/>
    <property type="match status" value="1"/>
</dbReference>
<dbReference type="InterPro" id="IPR036852">
    <property type="entry name" value="Peptidase_S8/S53_dom_sf"/>
</dbReference>
<feature type="region of interest" description="Disordered" evidence="11">
    <location>
        <begin position="587"/>
        <end position="606"/>
    </location>
</feature>
<evidence type="ECO:0000256" key="6">
    <source>
        <dbReference type="ARBA" id="ARBA00022801"/>
    </source>
</evidence>
<evidence type="ECO:0000313" key="16">
    <source>
        <dbReference type="EMBL" id="NUU80676.1"/>
    </source>
</evidence>
<evidence type="ECO:0000256" key="10">
    <source>
        <dbReference type="PROSITE-ProRule" id="PRU01240"/>
    </source>
</evidence>
<keyword evidence="6 10" id="KW-0378">Hydrolase</keyword>
<evidence type="ECO:0000256" key="1">
    <source>
        <dbReference type="ARBA" id="ARBA00004613"/>
    </source>
</evidence>
<dbReference type="InterPro" id="IPR000209">
    <property type="entry name" value="Peptidase_S8/S53_dom"/>
</dbReference>